<comment type="caution">
    <text evidence="2">The sequence shown here is derived from an EMBL/GenBank/DDBJ whole genome shotgun (WGS) entry which is preliminary data.</text>
</comment>
<accession>A0ABQ3G630</accession>
<dbReference type="InterPro" id="IPR036890">
    <property type="entry name" value="HATPase_C_sf"/>
</dbReference>
<dbReference type="InterPro" id="IPR036457">
    <property type="entry name" value="PPM-type-like_dom_sf"/>
</dbReference>
<dbReference type="PANTHER" id="PTHR35801:SF1">
    <property type="entry name" value="PHOSPHOSERINE PHOSPHATASE RSBX"/>
    <property type="match status" value="1"/>
</dbReference>
<evidence type="ECO:0000313" key="3">
    <source>
        <dbReference type="Proteomes" id="UP000626210"/>
    </source>
</evidence>
<protein>
    <submittedName>
        <fullName evidence="2">TorS-related protein</fullName>
    </submittedName>
</protein>
<dbReference type="SUPFAM" id="SSF81606">
    <property type="entry name" value="PP2C-like"/>
    <property type="match status" value="1"/>
</dbReference>
<dbReference type="SUPFAM" id="SSF55874">
    <property type="entry name" value="ATPase domain of HSP90 chaperone/DNA topoisomerase II/histidine kinase"/>
    <property type="match status" value="1"/>
</dbReference>
<reference evidence="3" key="1">
    <citation type="journal article" date="2019" name="Int. J. Syst. Evol. Microbiol.">
        <title>The Global Catalogue of Microorganisms (GCM) 10K type strain sequencing project: providing services to taxonomists for standard genome sequencing and annotation.</title>
        <authorList>
            <consortium name="The Broad Institute Genomics Platform"/>
            <consortium name="The Broad Institute Genome Sequencing Center for Infectious Disease"/>
            <person name="Wu L."/>
            <person name="Ma J."/>
        </authorList>
    </citation>
    <scope>NUCLEOTIDE SEQUENCE [LARGE SCALE GENOMIC DNA]</scope>
    <source>
        <strain evidence="3">KCTC 23314</strain>
    </source>
</reference>
<dbReference type="PANTHER" id="PTHR35801">
    <property type="entry name" value="PHOSPHOSERINE PHOSPHATASE RSBX"/>
    <property type="match status" value="1"/>
</dbReference>
<dbReference type="Gene3D" id="3.30.565.10">
    <property type="entry name" value="Histidine kinase-like ATPase, C-terminal domain"/>
    <property type="match status" value="1"/>
</dbReference>
<organism evidence="2 3">
    <name type="scientific">Pseudorhodoferax aquiterrae</name>
    <dbReference type="NCBI Taxonomy" id="747304"/>
    <lineage>
        <taxon>Bacteria</taxon>
        <taxon>Pseudomonadati</taxon>
        <taxon>Pseudomonadota</taxon>
        <taxon>Betaproteobacteria</taxon>
        <taxon>Burkholderiales</taxon>
        <taxon>Comamonadaceae</taxon>
    </lineage>
</organism>
<sequence>MEVIRPGTPHVLFPMGDASRVGEARRHAAQLATQLALDATTAGRLALVVTELGNNLVRHARGGRLLIAQRQLGQPEVEVLALDDGPGIADTARALADGYSTGGTPGTGLGAVRRLASDFDLHSELGVGTVLLARVRPEAHRRAPAAWRWGAVMLCAPGEQACGDAWALALDSARAAVLVADGLGHGPQAAEASQAAVAQFVRAPFAPLTEQLDRMHGALRITRGAAGSLALLEPAGVQLAGAGNIATRLVSGTHSKSLAPQHGTLGVQARHFEPVHTEWPPHAVAVLHSDGLQSRWRAEPLAPLVARDPALLAAWLLHGHLRGRDDATVLVLQRNTHG</sequence>
<keyword evidence="3" id="KW-1185">Reference proteome</keyword>
<dbReference type="Pfam" id="PF07228">
    <property type="entry name" value="SpoIIE"/>
    <property type="match status" value="1"/>
</dbReference>
<dbReference type="Gene3D" id="3.60.40.10">
    <property type="entry name" value="PPM-type phosphatase domain"/>
    <property type="match status" value="1"/>
</dbReference>
<gene>
    <name evidence="2" type="ORF">GCM10007320_36060</name>
</gene>
<dbReference type="InterPro" id="IPR001932">
    <property type="entry name" value="PPM-type_phosphatase-like_dom"/>
</dbReference>
<dbReference type="Pfam" id="PF13581">
    <property type="entry name" value="HATPase_c_2"/>
    <property type="match status" value="1"/>
</dbReference>
<dbReference type="InterPro" id="IPR039248">
    <property type="entry name" value="Ptase_RsbX"/>
</dbReference>
<dbReference type="RefSeq" id="WP_189688319.1">
    <property type="nucleotide sequence ID" value="NZ_BMYK01000011.1"/>
</dbReference>
<proteinExistence type="predicted"/>
<name>A0ABQ3G630_9BURK</name>
<evidence type="ECO:0000259" key="1">
    <source>
        <dbReference type="SMART" id="SM00331"/>
    </source>
</evidence>
<feature type="domain" description="PPM-type phosphatase" evidence="1">
    <location>
        <begin position="144"/>
        <end position="334"/>
    </location>
</feature>
<dbReference type="EMBL" id="BMYK01000011">
    <property type="protein sequence ID" value="GHC88842.1"/>
    <property type="molecule type" value="Genomic_DNA"/>
</dbReference>
<dbReference type="SMART" id="SM00331">
    <property type="entry name" value="PP2C_SIG"/>
    <property type="match status" value="1"/>
</dbReference>
<dbReference type="Proteomes" id="UP000626210">
    <property type="component" value="Unassembled WGS sequence"/>
</dbReference>
<dbReference type="InterPro" id="IPR003594">
    <property type="entry name" value="HATPase_dom"/>
</dbReference>
<evidence type="ECO:0000313" key="2">
    <source>
        <dbReference type="EMBL" id="GHC88842.1"/>
    </source>
</evidence>